<feature type="compositionally biased region" description="Polar residues" evidence="8">
    <location>
        <begin position="247"/>
        <end position="258"/>
    </location>
</feature>
<dbReference type="PANTHER" id="PTHR40021:SF1">
    <property type="entry name" value="DEFECT AT LOW TEMPERATURE PROTEIN 1"/>
    <property type="match status" value="1"/>
</dbReference>
<comment type="caution">
    <text evidence="9">The sequence shown here is derived from an EMBL/GenBank/DDBJ whole genome shotgun (WGS) entry which is preliminary data.</text>
</comment>
<dbReference type="GO" id="GO:0016020">
    <property type="term" value="C:membrane"/>
    <property type="evidence" value="ECO:0007669"/>
    <property type="project" value="UniProtKB-SubCell"/>
</dbReference>
<comment type="similarity">
    <text evidence="2 7">Belongs to the DLT1 family.</text>
</comment>
<evidence type="ECO:0000256" key="7">
    <source>
        <dbReference type="RuleBase" id="RU367100"/>
    </source>
</evidence>
<evidence type="ECO:0000256" key="4">
    <source>
        <dbReference type="ARBA" id="ARBA00022692"/>
    </source>
</evidence>
<reference evidence="9" key="1">
    <citation type="journal article" date="2021" name="IMA Fungus">
        <title>Genomic characterization of three marine fungi, including Emericellopsis atlantica sp. nov. with signatures of a generalist lifestyle and marine biomass degradation.</title>
        <authorList>
            <person name="Hagestad O.C."/>
            <person name="Hou L."/>
            <person name="Andersen J.H."/>
            <person name="Hansen E.H."/>
            <person name="Altermark B."/>
            <person name="Li C."/>
            <person name="Kuhnert E."/>
            <person name="Cox R.J."/>
            <person name="Crous P.W."/>
            <person name="Spatafora J.W."/>
            <person name="Lail K."/>
            <person name="Amirebrahimi M."/>
            <person name="Lipzen A."/>
            <person name="Pangilinan J."/>
            <person name="Andreopoulos W."/>
            <person name="Hayes R.D."/>
            <person name="Ng V."/>
            <person name="Grigoriev I.V."/>
            <person name="Jackson S.A."/>
            <person name="Sutton T.D.S."/>
            <person name="Dobson A.D.W."/>
            <person name="Rama T."/>
        </authorList>
    </citation>
    <scope>NUCLEOTIDE SEQUENCE</scope>
    <source>
        <strain evidence="9">TRa018bII</strain>
    </source>
</reference>
<proteinExistence type="inferred from homology"/>
<protein>
    <recommendedName>
        <fullName evidence="3 7">Defect at low temperature protein 1</fullName>
    </recommendedName>
</protein>
<keyword evidence="10" id="KW-1185">Reference proteome</keyword>
<dbReference type="OrthoDB" id="4096362at2759"/>
<name>A0A9P7YTL4_9HELO</name>
<evidence type="ECO:0000256" key="6">
    <source>
        <dbReference type="ARBA" id="ARBA00023136"/>
    </source>
</evidence>
<dbReference type="InterPro" id="IPR038869">
    <property type="entry name" value="DLT1"/>
</dbReference>
<evidence type="ECO:0000313" key="9">
    <source>
        <dbReference type="EMBL" id="KAG9239530.1"/>
    </source>
</evidence>
<evidence type="ECO:0000256" key="2">
    <source>
        <dbReference type="ARBA" id="ARBA00005550"/>
    </source>
</evidence>
<comment type="function">
    <text evidence="1 7">Required for growth under high-pressure and low-temperature conditions.</text>
</comment>
<dbReference type="EMBL" id="MU251358">
    <property type="protein sequence ID" value="KAG9239530.1"/>
    <property type="molecule type" value="Genomic_DNA"/>
</dbReference>
<accession>A0A9P7YTL4</accession>
<keyword evidence="5" id="KW-1133">Transmembrane helix</keyword>
<keyword evidence="4" id="KW-0812">Transmembrane</keyword>
<keyword evidence="6 7" id="KW-0472">Membrane</keyword>
<evidence type="ECO:0000256" key="3">
    <source>
        <dbReference type="ARBA" id="ARBA00021353"/>
    </source>
</evidence>
<sequence>MIVASLSRSAAIAWDSRPRVSHQPATVVSEPDNRESIAKPQATEPHDKKGGFLHKRLTKPEKHEETAVIPPPRPVWGDICHDGWASPTSPDLPNLQYTTVILELPHLIEARAVSLAPTDPESSSDQPMPDMRVVQLLQRPASMGLRDYLAHLTGLNIIISPFTAAEFVDAYEYARFGTRALSEYRFRDLMKQLAELLRSMVALDPTMLLDFDVQPESDIDDDATSSPTPITPRSRSLASSRSVISRTGSEGTIRTTASRRVPTAGLGRPEFSTAPATPRSRRKPTSRSPSANSFAQSRVPYQGCSSSSNESLRSISQGSVIKLNMTNDEGSLPYTLNLTPSQ</sequence>
<dbReference type="Proteomes" id="UP000824998">
    <property type="component" value="Unassembled WGS sequence"/>
</dbReference>
<dbReference type="PANTHER" id="PTHR40021">
    <property type="entry name" value="DEFECT AT LOW TEMPERATURE PROTEIN 1"/>
    <property type="match status" value="1"/>
</dbReference>
<dbReference type="AlphaFoldDB" id="A0A9P7YTL4"/>
<feature type="region of interest" description="Disordered" evidence="8">
    <location>
        <begin position="13"/>
        <end position="72"/>
    </location>
</feature>
<evidence type="ECO:0000256" key="1">
    <source>
        <dbReference type="ARBA" id="ARBA00002489"/>
    </source>
</evidence>
<gene>
    <name evidence="7" type="primary">DLT1</name>
    <name evidence="9" type="ORF">BJ875DRAFT_501380</name>
</gene>
<evidence type="ECO:0000313" key="10">
    <source>
        <dbReference type="Proteomes" id="UP000824998"/>
    </source>
</evidence>
<organism evidence="9 10">
    <name type="scientific">Amylocarpus encephaloides</name>
    <dbReference type="NCBI Taxonomy" id="45428"/>
    <lineage>
        <taxon>Eukaryota</taxon>
        <taxon>Fungi</taxon>
        <taxon>Dikarya</taxon>
        <taxon>Ascomycota</taxon>
        <taxon>Pezizomycotina</taxon>
        <taxon>Leotiomycetes</taxon>
        <taxon>Helotiales</taxon>
        <taxon>Helotiales incertae sedis</taxon>
        <taxon>Amylocarpus</taxon>
    </lineage>
</organism>
<feature type="compositionally biased region" description="Low complexity" evidence="8">
    <location>
        <begin position="224"/>
        <end position="246"/>
    </location>
</feature>
<feature type="region of interest" description="Disordered" evidence="8">
    <location>
        <begin position="217"/>
        <end position="313"/>
    </location>
</feature>
<evidence type="ECO:0000256" key="5">
    <source>
        <dbReference type="ARBA" id="ARBA00022989"/>
    </source>
</evidence>
<evidence type="ECO:0000256" key="8">
    <source>
        <dbReference type="SAM" id="MobiDB-lite"/>
    </source>
</evidence>
<comment type="subcellular location">
    <subcellularLocation>
        <location evidence="7">Membrane</location>
        <topology evidence="7">Multi-pass membrane protein</topology>
    </subcellularLocation>
</comment>